<sequence>MNLAMESCRWKSCEPTYKGSSGEWAIFDFPGRHGRYKVLM</sequence>
<organism evidence="1 2">
    <name type="scientific">Phytophthora megakarya</name>
    <dbReference type="NCBI Taxonomy" id="4795"/>
    <lineage>
        <taxon>Eukaryota</taxon>
        <taxon>Sar</taxon>
        <taxon>Stramenopiles</taxon>
        <taxon>Oomycota</taxon>
        <taxon>Peronosporomycetes</taxon>
        <taxon>Peronosporales</taxon>
        <taxon>Peronosporaceae</taxon>
        <taxon>Phytophthora</taxon>
    </lineage>
</organism>
<dbReference type="AlphaFoldDB" id="A0A225W4X5"/>
<dbReference type="EMBL" id="NBNE01001764">
    <property type="protein sequence ID" value="OWZ12746.1"/>
    <property type="molecule type" value="Genomic_DNA"/>
</dbReference>
<proteinExistence type="predicted"/>
<reference evidence="2" key="1">
    <citation type="submission" date="2017-03" db="EMBL/GenBank/DDBJ databases">
        <title>Phytopthora megakarya and P. palmivora, two closely related causual agents of cacao black pod achieved similar genome size and gene model numbers by different mechanisms.</title>
        <authorList>
            <person name="Ali S."/>
            <person name="Shao J."/>
            <person name="Larry D.J."/>
            <person name="Kronmiller B."/>
            <person name="Shen D."/>
            <person name="Strem M.D."/>
            <person name="Melnick R.L."/>
            <person name="Guiltinan M.J."/>
            <person name="Tyler B.M."/>
            <person name="Meinhardt L.W."/>
            <person name="Bailey B.A."/>
        </authorList>
    </citation>
    <scope>NUCLEOTIDE SEQUENCE [LARGE SCALE GENOMIC DNA]</scope>
    <source>
        <strain evidence="2">zdho120</strain>
    </source>
</reference>
<evidence type="ECO:0000313" key="2">
    <source>
        <dbReference type="Proteomes" id="UP000198211"/>
    </source>
</evidence>
<dbReference type="Proteomes" id="UP000198211">
    <property type="component" value="Unassembled WGS sequence"/>
</dbReference>
<keyword evidence="2" id="KW-1185">Reference proteome</keyword>
<comment type="caution">
    <text evidence="1">The sequence shown here is derived from an EMBL/GenBank/DDBJ whole genome shotgun (WGS) entry which is preliminary data.</text>
</comment>
<accession>A0A225W4X5</accession>
<name>A0A225W4X5_9STRA</name>
<protein>
    <submittedName>
        <fullName evidence="1">Uncharacterized protein</fullName>
    </submittedName>
</protein>
<gene>
    <name evidence="1" type="ORF">PHMEG_00014041</name>
</gene>
<evidence type="ECO:0000313" key="1">
    <source>
        <dbReference type="EMBL" id="OWZ12746.1"/>
    </source>
</evidence>